<evidence type="ECO:0000313" key="3">
    <source>
        <dbReference type="Proteomes" id="UP000515971"/>
    </source>
</evidence>
<keyword evidence="3" id="KW-1185">Reference proteome</keyword>
<organism evidence="2 3">
    <name type="scientific">Sphingomonas lutea</name>
    <dbReference type="NCBI Taxonomy" id="1045317"/>
    <lineage>
        <taxon>Bacteria</taxon>
        <taxon>Pseudomonadati</taxon>
        <taxon>Pseudomonadota</taxon>
        <taxon>Alphaproteobacteria</taxon>
        <taxon>Sphingomonadales</taxon>
        <taxon>Sphingomonadaceae</taxon>
        <taxon>Sphingomonas</taxon>
    </lineage>
</organism>
<keyword evidence="1" id="KW-0732">Signal</keyword>
<gene>
    <name evidence="2" type="ORF">H9L13_00160</name>
</gene>
<name>A0A7G9SHV5_9SPHN</name>
<dbReference type="RefSeq" id="WP_187538019.1">
    <property type="nucleotide sequence ID" value="NZ_BAABJT010000001.1"/>
</dbReference>
<feature type="signal peptide" evidence="1">
    <location>
        <begin position="1"/>
        <end position="22"/>
    </location>
</feature>
<dbReference type="EMBL" id="CP060718">
    <property type="protein sequence ID" value="QNN67430.1"/>
    <property type="molecule type" value="Genomic_DNA"/>
</dbReference>
<dbReference type="AlphaFoldDB" id="A0A7G9SHV5"/>
<accession>A0A7G9SHV5</accession>
<dbReference type="Proteomes" id="UP000515971">
    <property type="component" value="Chromosome"/>
</dbReference>
<protein>
    <submittedName>
        <fullName evidence="2">Uncharacterized protein</fullName>
    </submittedName>
</protein>
<evidence type="ECO:0000256" key="1">
    <source>
        <dbReference type="SAM" id="SignalP"/>
    </source>
</evidence>
<dbReference type="KEGG" id="slut:H9L13_00160"/>
<proteinExistence type="predicted"/>
<sequence>MKPLPALLIVSVAVALAKPACAEPATPTLEACKAARFAPNGKTPNLQGQWDFLMQVGKASSPGVIAIGPMDGAYTGSLHPYRTNTVVIRRLTLDGDGAVRMSVATREGEIGFRGQLTGGPDTICGSGLYHGGVDYQLVAVRRPTSYVPR</sequence>
<evidence type="ECO:0000313" key="2">
    <source>
        <dbReference type="EMBL" id="QNN67430.1"/>
    </source>
</evidence>
<reference evidence="2 3" key="1">
    <citation type="submission" date="2020-08" db="EMBL/GenBank/DDBJ databases">
        <title>Genome sequence of Sphingomonas lutea KCTC 23642T.</title>
        <authorList>
            <person name="Hyun D.-W."/>
            <person name="Bae J.-W."/>
        </authorList>
    </citation>
    <scope>NUCLEOTIDE SEQUENCE [LARGE SCALE GENOMIC DNA]</scope>
    <source>
        <strain evidence="2 3">KCTC 23642</strain>
    </source>
</reference>
<feature type="chain" id="PRO_5028912345" evidence="1">
    <location>
        <begin position="23"/>
        <end position="149"/>
    </location>
</feature>